<feature type="transmembrane region" description="Helical" evidence="7">
    <location>
        <begin position="6"/>
        <end position="24"/>
    </location>
</feature>
<evidence type="ECO:0000256" key="7">
    <source>
        <dbReference type="SAM" id="Phobius"/>
    </source>
</evidence>
<evidence type="ECO:0000256" key="3">
    <source>
        <dbReference type="ARBA" id="ARBA00022475"/>
    </source>
</evidence>
<dbReference type="PANTHER" id="PTHR30465">
    <property type="entry name" value="INNER MEMBRANE ABC TRANSPORTER"/>
    <property type="match status" value="1"/>
</dbReference>
<proteinExistence type="predicted"/>
<keyword evidence="4 7" id="KW-0812">Transmembrane</keyword>
<protein>
    <submittedName>
        <fullName evidence="9">ABC transporter permease subunit</fullName>
    </submittedName>
</protein>
<gene>
    <name evidence="9" type="ORF">HCN51_33150</name>
</gene>
<evidence type="ECO:0000313" key="10">
    <source>
        <dbReference type="Proteomes" id="UP000696294"/>
    </source>
</evidence>
<dbReference type="RefSeq" id="WP_168014947.1">
    <property type="nucleotide sequence ID" value="NZ_JAATEP010000028.1"/>
</dbReference>
<keyword evidence="2" id="KW-0813">Transport</keyword>
<evidence type="ECO:0000256" key="2">
    <source>
        <dbReference type="ARBA" id="ARBA00022448"/>
    </source>
</evidence>
<evidence type="ECO:0000256" key="5">
    <source>
        <dbReference type="ARBA" id="ARBA00022989"/>
    </source>
</evidence>
<evidence type="ECO:0000256" key="4">
    <source>
        <dbReference type="ARBA" id="ARBA00022692"/>
    </source>
</evidence>
<name>A0ABX1B8T3_9ACTN</name>
<evidence type="ECO:0000256" key="6">
    <source>
        <dbReference type="ARBA" id="ARBA00023136"/>
    </source>
</evidence>
<comment type="subcellular location">
    <subcellularLocation>
        <location evidence="1">Cell membrane</location>
        <topology evidence="1">Multi-pass membrane protein</topology>
    </subcellularLocation>
</comment>
<organism evidence="9 10">
    <name type="scientific">Nonomuraea composti</name>
    <dbReference type="NCBI Taxonomy" id="2720023"/>
    <lineage>
        <taxon>Bacteria</taxon>
        <taxon>Bacillati</taxon>
        <taxon>Actinomycetota</taxon>
        <taxon>Actinomycetes</taxon>
        <taxon>Streptosporangiales</taxon>
        <taxon>Streptosporangiaceae</taxon>
        <taxon>Nonomuraea</taxon>
    </lineage>
</organism>
<evidence type="ECO:0000256" key="1">
    <source>
        <dbReference type="ARBA" id="ARBA00004651"/>
    </source>
</evidence>
<comment type="caution">
    <text evidence="9">The sequence shown here is derived from an EMBL/GenBank/DDBJ whole genome shotgun (WGS) entry which is preliminary data.</text>
</comment>
<evidence type="ECO:0000259" key="8">
    <source>
        <dbReference type="Pfam" id="PF00528"/>
    </source>
</evidence>
<dbReference type="Pfam" id="PF00528">
    <property type="entry name" value="BPD_transp_1"/>
    <property type="match status" value="1"/>
</dbReference>
<keyword evidence="3" id="KW-1003">Cell membrane</keyword>
<keyword evidence="6 7" id="KW-0472">Membrane</keyword>
<feature type="transmembrane region" description="Helical" evidence="7">
    <location>
        <begin position="44"/>
        <end position="70"/>
    </location>
</feature>
<feature type="non-terminal residue" evidence="9">
    <location>
        <position position="1"/>
    </location>
</feature>
<reference evidence="9 10" key="1">
    <citation type="submission" date="2020-03" db="EMBL/GenBank/DDBJ databases">
        <title>WGS of actinomycetes isolated from Thailand.</title>
        <authorList>
            <person name="Thawai C."/>
        </authorList>
    </citation>
    <scope>NUCLEOTIDE SEQUENCE [LARGE SCALE GENOMIC DNA]</scope>
    <source>
        <strain evidence="9 10">FMUSA5-5</strain>
    </source>
</reference>
<feature type="domain" description="ABC transmembrane type-1" evidence="8">
    <location>
        <begin position="1"/>
        <end position="75"/>
    </location>
</feature>
<dbReference type="EMBL" id="JAATEP010000028">
    <property type="protein sequence ID" value="NJP94230.1"/>
    <property type="molecule type" value="Genomic_DNA"/>
</dbReference>
<sequence length="81" mass="8730">PVITLLGMYLPALFSGALVVERLFNYPGMGLLFWQAALKRDYPILLGVTLLISVATVLGALVADVLYAAVDPRVRLKAGRS</sequence>
<keyword evidence="5 7" id="KW-1133">Transmembrane helix</keyword>
<evidence type="ECO:0000313" key="9">
    <source>
        <dbReference type="EMBL" id="NJP94230.1"/>
    </source>
</evidence>
<dbReference type="Proteomes" id="UP000696294">
    <property type="component" value="Unassembled WGS sequence"/>
</dbReference>
<keyword evidence="10" id="KW-1185">Reference proteome</keyword>
<accession>A0ABX1B8T3</accession>
<dbReference type="InterPro" id="IPR000515">
    <property type="entry name" value="MetI-like"/>
</dbReference>
<dbReference type="PANTHER" id="PTHR30465:SF0">
    <property type="entry name" value="OLIGOPEPTIDE TRANSPORT SYSTEM PERMEASE PROTEIN APPB"/>
    <property type="match status" value="1"/>
</dbReference>